<dbReference type="GeneID" id="110982177"/>
<evidence type="ECO:0000313" key="4">
    <source>
        <dbReference type="Proteomes" id="UP000694845"/>
    </source>
</evidence>
<dbReference type="OMA" id="IYRSSWV"/>
<dbReference type="Proteomes" id="UP000694845">
    <property type="component" value="Unplaced"/>
</dbReference>
<evidence type="ECO:0000256" key="2">
    <source>
        <dbReference type="SAM" id="Phobius"/>
    </source>
</evidence>
<keyword evidence="4" id="KW-1185">Reference proteome</keyword>
<dbReference type="Gene3D" id="2.60.40.1180">
    <property type="entry name" value="Golgi alpha-mannosidase II"/>
    <property type="match status" value="1"/>
</dbReference>
<dbReference type="InterPro" id="IPR013780">
    <property type="entry name" value="Glyco_hydro_b"/>
</dbReference>
<organism evidence="4 5">
    <name type="scientific">Acanthaster planci</name>
    <name type="common">Crown-of-thorns starfish</name>
    <dbReference type="NCBI Taxonomy" id="133434"/>
    <lineage>
        <taxon>Eukaryota</taxon>
        <taxon>Metazoa</taxon>
        <taxon>Echinodermata</taxon>
        <taxon>Eleutherozoa</taxon>
        <taxon>Asterozoa</taxon>
        <taxon>Asteroidea</taxon>
        <taxon>Valvatacea</taxon>
        <taxon>Valvatida</taxon>
        <taxon>Acanthasteridae</taxon>
        <taxon>Acanthaster</taxon>
    </lineage>
</organism>
<dbReference type="AlphaFoldDB" id="A0A8B7YS67"/>
<dbReference type="OrthoDB" id="1740265at2759"/>
<dbReference type="SMART" id="SM00642">
    <property type="entry name" value="Aamy"/>
    <property type="match status" value="1"/>
</dbReference>
<dbReference type="GO" id="GO:0005975">
    <property type="term" value="P:carbohydrate metabolic process"/>
    <property type="evidence" value="ECO:0007669"/>
    <property type="project" value="InterPro"/>
</dbReference>
<name>A0A8B7YS67_ACAPL</name>
<accession>A0A8B7YS67</accession>
<dbReference type="PANTHER" id="PTHR10357">
    <property type="entry name" value="ALPHA-AMYLASE FAMILY MEMBER"/>
    <property type="match status" value="1"/>
</dbReference>
<protein>
    <submittedName>
        <fullName evidence="5">Maltase 2-like</fullName>
    </submittedName>
</protein>
<dbReference type="Gene3D" id="3.90.400.10">
    <property type="entry name" value="Oligo-1,6-glucosidase, Domain 2"/>
    <property type="match status" value="1"/>
</dbReference>
<dbReference type="Gene3D" id="3.20.20.80">
    <property type="entry name" value="Glycosidases"/>
    <property type="match status" value="1"/>
</dbReference>
<gene>
    <name evidence="5" type="primary">LOC110982177</name>
</gene>
<feature type="transmembrane region" description="Helical" evidence="2">
    <location>
        <begin position="71"/>
        <end position="97"/>
    </location>
</feature>
<reference evidence="5" key="1">
    <citation type="submission" date="2025-08" db="UniProtKB">
        <authorList>
            <consortium name="RefSeq"/>
        </authorList>
    </citation>
    <scope>IDENTIFICATION</scope>
</reference>
<feature type="region of interest" description="Disordered" evidence="1">
    <location>
        <begin position="1"/>
        <end position="42"/>
    </location>
</feature>
<dbReference type="PANTHER" id="PTHR10357:SF179">
    <property type="entry name" value="NEUTRAL AND BASIC AMINO ACID TRANSPORT PROTEIN RBAT"/>
    <property type="match status" value="1"/>
</dbReference>
<proteinExistence type="predicted"/>
<evidence type="ECO:0000256" key="1">
    <source>
        <dbReference type="SAM" id="MobiDB-lite"/>
    </source>
</evidence>
<keyword evidence="2" id="KW-0812">Transmembrane</keyword>
<keyword evidence="2" id="KW-0472">Membrane</keyword>
<keyword evidence="2" id="KW-1133">Transmembrane helix</keyword>
<dbReference type="InterPro" id="IPR045857">
    <property type="entry name" value="O16G_dom_2"/>
</dbReference>
<dbReference type="Pfam" id="PF00128">
    <property type="entry name" value="Alpha-amylase"/>
    <property type="match status" value="1"/>
</dbReference>
<dbReference type="SUPFAM" id="SSF51445">
    <property type="entry name" value="(Trans)glycosidases"/>
    <property type="match status" value="1"/>
</dbReference>
<evidence type="ECO:0000259" key="3">
    <source>
        <dbReference type="SMART" id="SM00642"/>
    </source>
</evidence>
<sequence>MEGTTNPSYYSEGDQCGTPSSTASPKPRQRIPRILSSPTGDAGDGTIYRSSWVGMDENAVQVRSNHIFWRVFRLTSLGVITVSWLAVLLAAVAMIAWGDAGQGSRCMAKEHWFDVAVGYQIVPASFQDSDGDGYGDLKGIISRLDYLDYLGVDAIWLGPVFQSAHKDLWLDVTDLTAVDGVFGTMQDFEEFVTAVHNRSMKLILEFIPNHTSDQHPWFQDSRQGQNNDYSEYYIWADGTNGRPPQYTMGSDWETPWSWEYDPTRRQWYLSSTTEEPDLNYRNPAVVSAIKDALKFWLEKGVDGFFMRHADRLIEPWMLADTPGNTVQLGDGATRNDNGTSQAREEILNVIIGWRQLLDEYESSNSKLLVVDTGTDPALAAMVSFNISQELGKANLPFNFMFLDMTSPLNGHQLRTVIESWIDSGPMHSSRHWAVGSADVSRAASRYGERISRVMLFLMLMLPGSPLLYYGDEIGMTDGQKVNDSIANDNAAEAMRSDRELTRSPMQWSPDIYAGFTNASLSEPWVPVGVNATKTNVELQKLHKNSTLAFIERTIQYRRDNTDLFGIGYQESFRLQATFKEVLAFTRESPSGGQATAKAVFAAVNVAEYEVSENFESREEQIPGAGNVVVATNMSRVGESISFSKLLLRSEEAILIQYEPLPKPDGFSKP</sequence>
<feature type="domain" description="Glycosyl hydrolase family 13 catalytic" evidence="3">
    <location>
        <begin position="120"/>
        <end position="519"/>
    </location>
</feature>
<dbReference type="RefSeq" id="XP_022096128.1">
    <property type="nucleotide sequence ID" value="XM_022240436.1"/>
</dbReference>
<dbReference type="InterPro" id="IPR006047">
    <property type="entry name" value="GH13_cat_dom"/>
</dbReference>
<dbReference type="KEGG" id="aplc:110982177"/>
<evidence type="ECO:0000313" key="5">
    <source>
        <dbReference type="RefSeq" id="XP_022096128.1"/>
    </source>
</evidence>
<dbReference type="InterPro" id="IPR017853">
    <property type="entry name" value="GH"/>
</dbReference>